<protein>
    <submittedName>
        <fullName evidence="1">Uncharacterized protein</fullName>
    </submittedName>
</protein>
<organism evidence="1 2">
    <name type="scientific">Undibacterium squillarum</name>
    <dbReference type="NCBI Taxonomy" id="1131567"/>
    <lineage>
        <taxon>Bacteria</taxon>
        <taxon>Pseudomonadati</taxon>
        <taxon>Pseudomonadota</taxon>
        <taxon>Betaproteobacteria</taxon>
        <taxon>Burkholderiales</taxon>
        <taxon>Oxalobacteraceae</taxon>
        <taxon>Undibacterium</taxon>
    </lineage>
</organism>
<accession>A0ABQ2XSQ8</accession>
<keyword evidence="2" id="KW-1185">Reference proteome</keyword>
<evidence type="ECO:0000313" key="1">
    <source>
        <dbReference type="EMBL" id="GGX31228.1"/>
    </source>
</evidence>
<sequence length="100" mass="10885">MNARSYIVLSKAEPGQQLAEAVQDQHGMVLLPAGATLTIHHLQHLQDHGVSILSIQTGETAIPSDPQQLTQRLNHLFSTAGNSDAALQLRLAIQHYRSQS</sequence>
<dbReference type="RefSeq" id="WP_189355457.1">
    <property type="nucleotide sequence ID" value="NZ_BMYU01000001.1"/>
</dbReference>
<dbReference type="EMBL" id="BMYU01000001">
    <property type="protein sequence ID" value="GGX31228.1"/>
    <property type="molecule type" value="Genomic_DNA"/>
</dbReference>
<comment type="caution">
    <text evidence="1">The sequence shown here is derived from an EMBL/GenBank/DDBJ whole genome shotgun (WGS) entry which is preliminary data.</text>
</comment>
<evidence type="ECO:0000313" key="2">
    <source>
        <dbReference type="Proteomes" id="UP000653343"/>
    </source>
</evidence>
<dbReference type="Proteomes" id="UP000653343">
    <property type="component" value="Unassembled WGS sequence"/>
</dbReference>
<name>A0ABQ2XSQ8_9BURK</name>
<reference evidence="2" key="1">
    <citation type="journal article" date="2019" name="Int. J. Syst. Evol. Microbiol.">
        <title>The Global Catalogue of Microorganisms (GCM) 10K type strain sequencing project: providing services to taxonomists for standard genome sequencing and annotation.</title>
        <authorList>
            <consortium name="The Broad Institute Genomics Platform"/>
            <consortium name="The Broad Institute Genome Sequencing Center for Infectious Disease"/>
            <person name="Wu L."/>
            <person name="Ma J."/>
        </authorList>
    </citation>
    <scope>NUCLEOTIDE SEQUENCE [LARGE SCALE GENOMIC DNA]</scope>
    <source>
        <strain evidence="2">KCTC 23917</strain>
    </source>
</reference>
<gene>
    <name evidence="1" type="ORF">GCM10010946_05410</name>
</gene>
<proteinExistence type="predicted"/>